<evidence type="ECO:0000256" key="1">
    <source>
        <dbReference type="SAM" id="MobiDB-lite"/>
    </source>
</evidence>
<feature type="region of interest" description="Disordered" evidence="1">
    <location>
        <begin position="1"/>
        <end position="26"/>
    </location>
</feature>
<dbReference type="PANTHER" id="PTHR37305:SF1">
    <property type="entry name" value="MEMBRANE PROTEIN"/>
    <property type="match status" value="1"/>
</dbReference>
<evidence type="ECO:0000313" key="4">
    <source>
        <dbReference type="Proteomes" id="UP000250222"/>
    </source>
</evidence>
<proteinExistence type="predicted"/>
<sequence>MSTVLRTEPGTPEPTAPVPASPEPATAPAAGAHLSFTGVMRGEWIKLLSLRSTWWVLALAVALMTLFALGQSMSLDMLADSPEAAALGMIHGAEIVSGGYPLGMVTIAVLGALLITGEYSTGMIRSSLTAVPTRWPVLAAKAIALVVLTVVTSVLSLLLSSVVARSLLAGHDLVPALDDPQTWQIYGGVTYVLVVAALFALGIGTLVRSTAATVTIALTVLLLLPGFLGFITLDWVEAIVAHLPMPAAAAFVTVSDSTLTDSSDLTAWTGVLVVAAYAVVPLLAGAVVLRRRDA</sequence>
<dbReference type="RefSeq" id="WP_110853556.1">
    <property type="nucleotide sequence ID" value="NZ_QKLZ01000016.1"/>
</dbReference>
<dbReference type="PANTHER" id="PTHR37305">
    <property type="entry name" value="INTEGRAL MEMBRANE PROTEIN-RELATED"/>
    <property type="match status" value="1"/>
</dbReference>
<feature type="transmembrane region" description="Helical" evidence="2">
    <location>
        <begin position="54"/>
        <end position="75"/>
    </location>
</feature>
<evidence type="ECO:0000256" key="2">
    <source>
        <dbReference type="SAM" id="Phobius"/>
    </source>
</evidence>
<keyword evidence="2" id="KW-1133">Transmembrane helix</keyword>
<gene>
    <name evidence="3" type="ORF">SAMN05216184_1167</name>
</gene>
<name>A0A2Y9AVX0_9MICO</name>
<keyword evidence="2" id="KW-0472">Membrane</keyword>
<feature type="transmembrane region" description="Helical" evidence="2">
    <location>
        <begin position="183"/>
        <end position="207"/>
    </location>
</feature>
<keyword evidence="4" id="KW-1185">Reference proteome</keyword>
<dbReference type="OrthoDB" id="3297477at2"/>
<feature type="transmembrane region" description="Helical" evidence="2">
    <location>
        <begin position="214"/>
        <end position="236"/>
    </location>
</feature>
<dbReference type="GO" id="GO:0140359">
    <property type="term" value="F:ABC-type transporter activity"/>
    <property type="evidence" value="ECO:0007669"/>
    <property type="project" value="InterPro"/>
</dbReference>
<reference evidence="3 4" key="1">
    <citation type="submission" date="2016-10" db="EMBL/GenBank/DDBJ databases">
        <authorList>
            <person name="Cai Z."/>
        </authorList>
    </citation>
    <scope>NUCLEOTIDE SEQUENCE [LARGE SCALE GENOMIC DNA]</scope>
    <source>
        <strain evidence="3 4">CGMCC 1.10826</strain>
    </source>
</reference>
<dbReference type="Pfam" id="PF12679">
    <property type="entry name" value="ABC2_membrane_2"/>
    <property type="match status" value="1"/>
</dbReference>
<dbReference type="GO" id="GO:0005886">
    <property type="term" value="C:plasma membrane"/>
    <property type="evidence" value="ECO:0007669"/>
    <property type="project" value="UniProtKB-SubCell"/>
</dbReference>
<accession>A0A2Y9AVX0</accession>
<feature type="compositionally biased region" description="Pro residues" evidence="1">
    <location>
        <begin position="11"/>
        <end position="22"/>
    </location>
</feature>
<dbReference type="Proteomes" id="UP000250222">
    <property type="component" value="Unassembled WGS sequence"/>
</dbReference>
<keyword evidence="2" id="KW-0812">Transmembrane</keyword>
<dbReference type="EMBL" id="UETB01000016">
    <property type="protein sequence ID" value="SSA46309.1"/>
    <property type="molecule type" value="Genomic_DNA"/>
</dbReference>
<evidence type="ECO:0000313" key="3">
    <source>
        <dbReference type="EMBL" id="SSA46309.1"/>
    </source>
</evidence>
<feature type="transmembrane region" description="Helical" evidence="2">
    <location>
        <begin position="265"/>
        <end position="289"/>
    </location>
</feature>
<feature type="transmembrane region" description="Helical" evidence="2">
    <location>
        <begin position="95"/>
        <end position="117"/>
    </location>
</feature>
<dbReference type="AlphaFoldDB" id="A0A2Y9AVX0"/>
<protein>
    <submittedName>
        <fullName evidence="3">ABC-2 type transport system permease protein</fullName>
    </submittedName>
</protein>
<organism evidence="3 4">
    <name type="scientific">Georgenia satyanarayanai</name>
    <dbReference type="NCBI Taxonomy" id="860221"/>
    <lineage>
        <taxon>Bacteria</taxon>
        <taxon>Bacillati</taxon>
        <taxon>Actinomycetota</taxon>
        <taxon>Actinomycetes</taxon>
        <taxon>Micrococcales</taxon>
        <taxon>Bogoriellaceae</taxon>
        <taxon>Georgenia</taxon>
    </lineage>
</organism>
<feature type="transmembrane region" description="Helical" evidence="2">
    <location>
        <begin position="138"/>
        <end position="163"/>
    </location>
</feature>